<evidence type="ECO:0000259" key="10">
    <source>
        <dbReference type="Pfam" id="PF10099"/>
    </source>
</evidence>
<accession>A0A2G8T0E5</accession>
<comment type="caution">
    <text evidence="11">The sequence shown here is derived from an EMBL/GenBank/DDBJ whole genome shotgun (WGS) entry which is preliminary data.</text>
</comment>
<dbReference type="GO" id="GO:0005886">
    <property type="term" value="C:plasma membrane"/>
    <property type="evidence" value="ECO:0007669"/>
    <property type="project" value="UniProtKB-SubCell"/>
</dbReference>
<dbReference type="RefSeq" id="WP_099916266.1">
    <property type="nucleotide sequence ID" value="NZ_BMHS01000015.1"/>
</dbReference>
<dbReference type="Gene3D" id="1.10.10.1320">
    <property type="entry name" value="Anti-sigma factor, zinc-finger domain"/>
    <property type="match status" value="1"/>
</dbReference>
<dbReference type="EMBL" id="PDOB01000017">
    <property type="protein sequence ID" value="PIL39510.1"/>
    <property type="molecule type" value="Genomic_DNA"/>
</dbReference>
<keyword evidence="6" id="KW-0472">Membrane</keyword>
<evidence type="ECO:0000256" key="2">
    <source>
        <dbReference type="ARBA" id="ARBA00004236"/>
    </source>
</evidence>
<protein>
    <recommendedName>
        <fullName evidence="8">Regulator of SigK</fullName>
    </recommendedName>
    <alternativeName>
        <fullName evidence="7">Sigma-K anti-sigma factor RskA</fullName>
    </alternativeName>
</protein>
<gene>
    <name evidence="11" type="ORF">CR103_12200</name>
</gene>
<keyword evidence="12" id="KW-1185">Reference proteome</keyword>
<evidence type="ECO:0000256" key="9">
    <source>
        <dbReference type="SAM" id="MobiDB-lite"/>
    </source>
</evidence>
<keyword evidence="4" id="KW-0812">Transmembrane</keyword>
<feature type="domain" description="Anti-sigma K factor RskA C-terminal" evidence="10">
    <location>
        <begin position="112"/>
        <end position="233"/>
    </location>
</feature>
<name>A0A2G8T0E5_9BURK</name>
<keyword evidence="5" id="KW-1133">Transmembrane helix</keyword>
<dbReference type="GO" id="GO:0016989">
    <property type="term" value="F:sigma factor antagonist activity"/>
    <property type="evidence" value="ECO:0007669"/>
    <property type="project" value="TreeGrafter"/>
</dbReference>
<dbReference type="PANTHER" id="PTHR37461">
    <property type="entry name" value="ANTI-SIGMA-K FACTOR RSKA"/>
    <property type="match status" value="1"/>
</dbReference>
<dbReference type="Pfam" id="PF10099">
    <property type="entry name" value="RskA_C"/>
    <property type="match status" value="1"/>
</dbReference>
<evidence type="ECO:0000256" key="1">
    <source>
        <dbReference type="ARBA" id="ARBA00004167"/>
    </source>
</evidence>
<sequence length="242" mass="25852">MTGPVPDDPDDPLDSIDPNDVAGEYVLGTLSARERLRFEEALRRDTSLRDAVLAWHERLLPLTTLVAPVAPPPELWRRIESALAPVAAGAAPVAIAGWWDSLKLWRGLAAGGLAAAIMAVAMTPRLAAPPAQKFMVVLAAPQNMRPGWIIQSTDSRHLRLLPLGPTELPQGKSLQFWTKADGWTGPVSLGLVTPGQPLEVSLGKLPPLQPNQLFEITLEPPAGSPIGRPTGPILFIGRAVAI</sequence>
<dbReference type="AlphaFoldDB" id="A0A2G8T0E5"/>
<dbReference type="GO" id="GO:0006417">
    <property type="term" value="P:regulation of translation"/>
    <property type="evidence" value="ECO:0007669"/>
    <property type="project" value="TreeGrafter"/>
</dbReference>
<dbReference type="PANTHER" id="PTHR37461:SF1">
    <property type="entry name" value="ANTI-SIGMA-K FACTOR RSKA"/>
    <property type="match status" value="1"/>
</dbReference>
<reference evidence="11 12" key="1">
    <citation type="submission" date="2017-10" db="EMBL/GenBank/DDBJ databases">
        <title>Massilia psychrophilum sp. nov., a novel purple-pigmented bacterium isolated from Tianshan glacier, Xinjiang Municipality, China.</title>
        <authorList>
            <person name="Wang H."/>
        </authorList>
    </citation>
    <scope>NUCLEOTIDE SEQUENCE [LARGE SCALE GENOMIC DNA]</scope>
    <source>
        <strain evidence="11 12">JCM 30813</strain>
    </source>
</reference>
<evidence type="ECO:0000256" key="6">
    <source>
        <dbReference type="ARBA" id="ARBA00023136"/>
    </source>
</evidence>
<evidence type="ECO:0000256" key="5">
    <source>
        <dbReference type="ARBA" id="ARBA00022989"/>
    </source>
</evidence>
<dbReference type="OrthoDB" id="5298046at2"/>
<dbReference type="InterPro" id="IPR041916">
    <property type="entry name" value="Anti_sigma_zinc_sf"/>
</dbReference>
<evidence type="ECO:0000256" key="3">
    <source>
        <dbReference type="ARBA" id="ARBA00022475"/>
    </source>
</evidence>
<comment type="subcellular location">
    <subcellularLocation>
        <location evidence="2">Cell membrane</location>
    </subcellularLocation>
    <subcellularLocation>
        <location evidence="1">Membrane</location>
        <topology evidence="1">Single-pass membrane protein</topology>
    </subcellularLocation>
</comment>
<feature type="region of interest" description="Disordered" evidence="9">
    <location>
        <begin position="1"/>
        <end position="20"/>
    </location>
</feature>
<evidence type="ECO:0000256" key="4">
    <source>
        <dbReference type="ARBA" id="ARBA00022692"/>
    </source>
</evidence>
<evidence type="ECO:0000313" key="12">
    <source>
        <dbReference type="Proteomes" id="UP000228593"/>
    </source>
</evidence>
<organism evidence="11 12">
    <name type="scientific">Massilia psychrophila</name>
    <dbReference type="NCBI Taxonomy" id="1603353"/>
    <lineage>
        <taxon>Bacteria</taxon>
        <taxon>Pseudomonadati</taxon>
        <taxon>Pseudomonadota</taxon>
        <taxon>Betaproteobacteria</taxon>
        <taxon>Burkholderiales</taxon>
        <taxon>Oxalobacteraceae</taxon>
        <taxon>Telluria group</taxon>
        <taxon>Massilia</taxon>
    </lineage>
</organism>
<dbReference type="InterPro" id="IPR051474">
    <property type="entry name" value="Anti-sigma-K/W_factor"/>
</dbReference>
<proteinExistence type="predicted"/>
<dbReference type="InterPro" id="IPR018764">
    <property type="entry name" value="RskA_C"/>
</dbReference>
<evidence type="ECO:0000313" key="11">
    <source>
        <dbReference type="EMBL" id="PIL39510.1"/>
    </source>
</evidence>
<evidence type="ECO:0000256" key="8">
    <source>
        <dbReference type="ARBA" id="ARBA00030803"/>
    </source>
</evidence>
<dbReference type="Proteomes" id="UP000228593">
    <property type="component" value="Unassembled WGS sequence"/>
</dbReference>
<keyword evidence="3" id="KW-1003">Cell membrane</keyword>
<evidence type="ECO:0000256" key="7">
    <source>
        <dbReference type="ARBA" id="ARBA00029829"/>
    </source>
</evidence>